<protein>
    <recommendedName>
        <fullName evidence="12">Protein translocase subunit SecA</fullName>
        <ecNumber evidence="12">7.4.2.8</ecNumber>
    </recommendedName>
</protein>
<evidence type="ECO:0000256" key="8">
    <source>
        <dbReference type="ARBA" id="ARBA00022967"/>
    </source>
</evidence>
<dbReference type="EC" id="7.4.2.8" evidence="12"/>
<evidence type="ECO:0000256" key="7">
    <source>
        <dbReference type="ARBA" id="ARBA00022927"/>
    </source>
</evidence>
<accession>A0A7I8DJ74</accession>
<dbReference type="SMART" id="SM00490">
    <property type="entry name" value="HELICc"/>
    <property type="match status" value="1"/>
</dbReference>
<dbReference type="Pfam" id="PF07516">
    <property type="entry name" value="SecA_SW"/>
    <property type="match status" value="1"/>
</dbReference>
<dbReference type="GO" id="GO:0043952">
    <property type="term" value="P:protein transport by the Sec complex"/>
    <property type="evidence" value="ECO:0007669"/>
    <property type="project" value="TreeGrafter"/>
</dbReference>
<dbReference type="GO" id="GO:0005886">
    <property type="term" value="C:plasma membrane"/>
    <property type="evidence" value="ECO:0007669"/>
    <property type="project" value="UniProtKB-SubCell"/>
</dbReference>
<keyword evidence="3 12" id="KW-1003">Cell membrane</keyword>
<comment type="similarity">
    <text evidence="1 12">Belongs to the SecA family.</text>
</comment>
<dbReference type="GO" id="GO:0065002">
    <property type="term" value="P:intracellular protein transmembrane transport"/>
    <property type="evidence" value="ECO:0007669"/>
    <property type="project" value="UniProtKB-UniRule"/>
</dbReference>
<feature type="domain" description="Helicase C-terminal" evidence="13">
    <location>
        <begin position="221"/>
        <end position="397"/>
    </location>
</feature>
<evidence type="ECO:0000256" key="4">
    <source>
        <dbReference type="ARBA" id="ARBA00022490"/>
    </source>
</evidence>
<dbReference type="KEGG" id="eff:skT53_28760"/>
<dbReference type="SMART" id="SM00958">
    <property type="entry name" value="SecA_PP_bind"/>
    <property type="match status" value="1"/>
</dbReference>
<dbReference type="InterPro" id="IPR001650">
    <property type="entry name" value="Helicase_C-like"/>
</dbReference>
<keyword evidence="7 12" id="KW-0653">Protein transport</keyword>
<dbReference type="InterPro" id="IPR011130">
    <property type="entry name" value="SecA_preprotein_X-link_dom"/>
</dbReference>
<dbReference type="InterPro" id="IPR027417">
    <property type="entry name" value="P-loop_NTPase"/>
</dbReference>
<comment type="subcellular location">
    <subcellularLocation>
        <location evidence="12">Cell membrane</location>
        <topology evidence="12">Peripheral membrane protein</topology>
        <orientation evidence="12">Cytoplasmic side</orientation>
    </subcellularLocation>
    <subcellularLocation>
        <location evidence="12">Cytoplasm</location>
    </subcellularLocation>
    <text evidence="12">Distribution is 50-50.</text>
</comment>
<dbReference type="GO" id="GO:0008564">
    <property type="term" value="F:protein-exporting ATPase activity"/>
    <property type="evidence" value="ECO:0007669"/>
    <property type="project" value="UniProtKB-EC"/>
</dbReference>
<comment type="caution">
    <text evidence="12">Lacks conserved residue(s) required for the propagation of feature annotation.</text>
</comment>
<evidence type="ECO:0000259" key="13">
    <source>
        <dbReference type="PROSITE" id="PS51194"/>
    </source>
</evidence>
<dbReference type="InterPro" id="IPR011115">
    <property type="entry name" value="SecA_DEAD"/>
</dbReference>
<dbReference type="Pfam" id="PF01043">
    <property type="entry name" value="SecA_PP_bind"/>
    <property type="match status" value="1"/>
</dbReference>
<dbReference type="Gene3D" id="1.10.3060.10">
    <property type="entry name" value="Helical scaffold and wing domains of SecA"/>
    <property type="match status" value="1"/>
</dbReference>
<dbReference type="Pfam" id="PF07517">
    <property type="entry name" value="SecA_DEAD"/>
    <property type="match status" value="1"/>
</dbReference>
<keyword evidence="8 12" id="KW-1278">Translocase</keyword>
<dbReference type="GO" id="GO:0005829">
    <property type="term" value="C:cytosol"/>
    <property type="evidence" value="ECO:0007669"/>
    <property type="project" value="TreeGrafter"/>
</dbReference>
<dbReference type="FunFam" id="3.90.1440.10:FF:000001">
    <property type="entry name" value="Preprotein translocase subunit SecA"/>
    <property type="match status" value="1"/>
</dbReference>
<dbReference type="InterPro" id="IPR014018">
    <property type="entry name" value="SecA_motor_DEAD"/>
</dbReference>
<keyword evidence="6 12" id="KW-0067">ATP-binding</keyword>
<dbReference type="InterPro" id="IPR011116">
    <property type="entry name" value="SecA_Wing/Scaffold"/>
</dbReference>
<dbReference type="Proteomes" id="UP000593802">
    <property type="component" value="Chromosome"/>
</dbReference>
<dbReference type="CDD" id="cd18803">
    <property type="entry name" value="SF2_C_secA"/>
    <property type="match status" value="1"/>
</dbReference>
<evidence type="ECO:0000313" key="16">
    <source>
        <dbReference type="Proteomes" id="UP000593802"/>
    </source>
</evidence>
<dbReference type="PROSITE" id="PS01312">
    <property type="entry name" value="SECA"/>
    <property type="match status" value="1"/>
</dbReference>
<feature type="domain" description="SecA family profile" evidence="14">
    <location>
        <begin position="1"/>
        <end position="381"/>
    </location>
</feature>
<sequence length="601" mass="69381">MVVSLDQMVQRPLYYAIVDEVDSILIDEARTPLIISGQAEESNELYVRANIFVSSLREADFAHDEKARSVVLTEQGVQKAERFFHVENLFDPENTAIHHHVTQALKAHHMMKRDKDYVVQGDEIIIVDEFTGRLMHGRRYSEGLHQAIEAKEKVKIQNESKTLATITLQNYFRMYEKLSGMTGTAKTEEEEFRSIYGMDVVVIPTNKPNQRIDLQDVVYKNVRGKFNAVVEEIVQRHAKGQPILVGTTSIEKSEYLSELLKKRGVKHEVLNAKQHEREAQIIALAGQRGAVTIATNMAGRGTDIILGDGVAELGGLHIIGTERHESRRIDNQLRGRAGRQGDPGSSQFFLSLEDDLMRLFGSERIMNMMERLGLEEDQPIEARLVTSAIESAQKKVEGNNFDIRKHVLKYDDVMNQQREVMYKQRRELLERDDLSDAVKSMVEDLVQYAVETYCSADTIPEDWDLNGLLAYMERQILSDGKTNLEELSRRTDPEELREYLLDLAMQEYEDRTNRLGVFMRELQKMVLLRTVDAKWMDHIDAMDHLRQGIHLRAYGQRDPLVEYKFEGYRMFDEMIHSIREEVVFYIFKTNISVHEQEPQNA</sequence>
<evidence type="ECO:0000256" key="1">
    <source>
        <dbReference type="ARBA" id="ARBA00007650"/>
    </source>
</evidence>
<dbReference type="Gene3D" id="3.40.50.300">
    <property type="entry name" value="P-loop containing nucleotide triphosphate hydrolases"/>
    <property type="match status" value="2"/>
</dbReference>
<dbReference type="PROSITE" id="PS51194">
    <property type="entry name" value="HELICASE_CTER"/>
    <property type="match status" value="1"/>
</dbReference>
<dbReference type="HAMAP" id="MF_01382">
    <property type="entry name" value="SecA"/>
    <property type="match status" value="1"/>
</dbReference>
<evidence type="ECO:0000313" key="15">
    <source>
        <dbReference type="EMBL" id="BCJ87891.1"/>
    </source>
</evidence>
<dbReference type="GO" id="GO:0006605">
    <property type="term" value="P:protein targeting"/>
    <property type="evidence" value="ECO:0007669"/>
    <property type="project" value="UniProtKB-UniRule"/>
</dbReference>
<dbReference type="InterPro" id="IPR044722">
    <property type="entry name" value="SecA_SF2_C"/>
</dbReference>
<evidence type="ECO:0000256" key="5">
    <source>
        <dbReference type="ARBA" id="ARBA00022741"/>
    </source>
</evidence>
<dbReference type="Gene3D" id="3.90.1440.10">
    <property type="entry name" value="SecA, preprotein cross-linking domain"/>
    <property type="match status" value="1"/>
</dbReference>
<proteinExistence type="inferred from homology"/>
<dbReference type="SMART" id="SM00957">
    <property type="entry name" value="SecA_DEAD"/>
    <property type="match status" value="1"/>
</dbReference>
<dbReference type="FunFam" id="3.40.50.300:FF:000429">
    <property type="entry name" value="Preprotein translocase subunit SecA"/>
    <property type="match status" value="1"/>
</dbReference>
<dbReference type="PANTHER" id="PTHR30612:SF0">
    <property type="entry name" value="CHLOROPLAST PROTEIN-TRANSPORTING ATPASE"/>
    <property type="match status" value="1"/>
</dbReference>
<name>A0A7I8DJ74_9BACL</name>
<dbReference type="AlphaFoldDB" id="A0A7I8DJ74"/>
<dbReference type="GO" id="GO:0031522">
    <property type="term" value="C:cell envelope Sec protein transport complex"/>
    <property type="evidence" value="ECO:0007669"/>
    <property type="project" value="TreeGrafter"/>
</dbReference>
<dbReference type="Pfam" id="PF21090">
    <property type="entry name" value="P-loop_SecA"/>
    <property type="match status" value="2"/>
</dbReference>
<dbReference type="PRINTS" id="PR00906">
    <property type="entry name" value="SECA"/>
</dbReference>
<dbReference type="GO" id="GO:0005524">
    <property type="term" value="F:ATP binding"/>
    <property type="evidence" value="ECO:0007669"/>
    <property type="project" value="UniProtKB-UniRule"/>
</dbReference>
<dbReference type="EMBL" id="AP023366">
    <property type="protein sequence ID" value="BCJ87891.1"/>
    <property type="molecule type" value="Genomic_DNA"/>
</dbReference>
<comment type="subunit">
    <text evidence="12">Monomer and homodimer. Part of the essential Sec protein translocation apparatus which comprises SecA, SecYEG and auxiliary proteins SecDF. Other proteins may also be involved.</text>
</comment>
<dbReference type="InterPro" id="IPR020937">
    <property type="entry name" value="SecA_CS"/>
</dbReference>
<reference evidence="15 16" key="1">
    <citation type="submission" date="2020-08" db="EMBL/GenBank/DDBJ databases">
        <title>Complete Genome Sequence of Effusibacillus dendaii Strain skT53, Isolated from Farmland soil.</title>
        <authorList>
            <person name="Konishi T."/>
            <person name="Kawasaki H."/>
        </authorList>
    </citation>
    <scope>NUCLEOTIDE SEQUENCE [LARGE SCALE GENOMIC DNA]</scope>
    <source>
        <strain evidence="16">skT53</strain>
    </source>
</reference>
<keyword evidence="4 12" id="KW-0963">Cytoplasm</keyword>
<dbReference type="GO" id="GO:0017038">
    <property type="term" value="P:protein import"/>
    <property type="evidence" value="ECO:0007669"/>
    <property type="project" value="InterPro"/>
</dbReference>
<dbReference type="PANTHER" id="PTHR30612">
    <property type="entry name" value="SECA INNER MEMBRANE COMPONENT OF SEC PROTEIN SECRETION SYSTEM"/>
    <property type="match status" value="1"/>
</dbReference>
<evidence type="ECO:0000256" key="9">
    <source>
        <dbReference type="ARBA" id="ARBA00023010"/>
    </source>
</evidence>
<evidence type="ECO:0000256" key="11">
    <source>
        <dbReference type="ARBA" id="ARBA00034006"/>
    </source>
</evidence>
<evidence type="ECO:0000256" key="10">
    <source>
        <dbReference type="ARBA" id="ARBA00023136"/>
    </source>
</evidence>
<comment type="catalytic activity">
    <reaction evidence="11 12">
        <text>ATP + H2O + cellular proteinSide 1 = ADP + phosphate + cellular proteinSide 2.</text>
        <dbReference type="EC" id="7.4.2.8"/>
    </reaction>
</comment>
<feature type="binding site" evidence="12">
    <location>
        <position position="303"/>
    </location>
    <ligand>
        <name>ATP</name>
        <dbReference type="ChEBI" id="CHEBI:30616"/>
    </ligand>
</feature>
<dbReference type="InterPro" id="IPR036266">
    <property type="entry name" value="SecA_Wing/Scaffold_sf"/>
</dbReference>
<evidence type="ECO:0000256" key="12">
    <source>
        <dbReference type="HAMAP-Rule" id="MF_01382"/>
    </source>
</evidence>
<dbReference type="SUPFAM" id="SSF81767">
    <property type="entry name" value="Pre-protein crosslinking domain of SecA"/>
    <property type="match status" value="1"/>
</dbReference>
<dbReference type="SUPFAM" id="SSF52540">
    <property type="entry name" value="P-loop containing nucleoside triphosphate hydrolases"/>
    <property type="match status" value="2"/>
</dbReference>
<dbReference type="InterPro" id="IPR000185">
    <property type="entry name" value="SecA"/>
</dbReference>
<keyword evidence="10 12" id="KW-0472">Membrane</keyword>
<dbReference type="FunFam" id="1.10.3060.10:FF:000002">
    <property type="entry name" value="Preprotein translocase subunit SecA"/>
    <property type="match status" value="1"/>
</dbReference>
<comment type="function">
    <text evidence="12">Part of the Sec protein translocase complex. Interacts with the SecYEG preprotein conducting channel. Has a central role in coupling the hydrolysis of ATP to the transfer of proteins into and across the cell membrane, serving as an ATP-driven molecular motor driving the stepwise translocation of polypeptide chains across the membrane.</text>
</comment>
<evidence type="ECO:0000256" key="2">
    <source>
        <dbReference type="ARBA" id="ARBA00022448"/>
    </source>
</evidence>
<dbReference type="PROSITE" id="PS51196">
    <property type="entry name" value="SECA_MOTOR_DEAD"/>
    <property type="match status" value="1"/>
</dbReference>
<gene>
    <name evidence="12" type="primary">secA</name>
    <name evidence="15" type="ORF">skT53_28760</name>
</gene>
<dbReference type="InterPro" id="IPR036670">
    <property type="entry name" value="SecA_X-link_sf"/>
</dbReference>
<evidence type="ECO:0000256" key="6">
    <source>
        <dbReference type="ARBA" id="ARBA00022840"/>
    </source>
</evidence>
<keyword evidence="5 12" id="KW-0547">Nucleotide-binding</keyword>
<keyword evidence="9 12" id="KW-0811">Translocation</keyword>
<organism evidence="15 16">
    <name type="scientific">Effusibacillus dendaii</name>
    <dbReference type="NCBI Taxonomy" id="2743772"/>
    <lineage>
        <taxon>Bacteria</taxon>
        <taxon>Bacillati</taxon>
        <taxon>Bacillota</taxon>
        <taxon>Bacilli</taxon>
        <taxon>Bacillales</taxon>
        <taxon>Alicyclobacillaceae</taxon>
        <taxon>Effusibacillus</taxon>
    </lineage>
</organism>
<evidence type="ECO:0000256" key="3">
    <source>
        <dbReference type="ARBA" id="ARBA00022475"/>
    </source>
</evidence>
<dbReference type="SUPFAM" id="SSF81886">
    <property type="entry name" value="Helical scaffold and wing domains of SecA"/>
    <property type="match status" value="1"/>
</dbReference>
<evidence type="ECO:0000259" key="14">
    <source>
        <dbReference type="PROSITE" id="PS51196"/>
    </source>
</evidence>
<keyword evidence="2 12" id="KW-0813">Transport</keyword>
<keyword evidence="16" id="KW-1185">Reference proteome</keyword>